<proteinExistence type="predicted"/>
<dbReference type="Proteomes" id="UP000054538">
    <property type="component" value="Unassembled WGS sequence"/>
</dbReference>
<dbReference type="EMBL" id="KN824837">
    <property type="protein sequence ID" value="KIL00304.1"/>
    <property type="molecule type" value="Genomic_DNA"/>
</dbReference>
<dbReference type="InParanoid" id="A0A0D0DXK4"/>
<gene>
    <name evidence="1" type="ORF">PAXRUDRAFT_130180</name>
</gene>
<reference evidence="1 2" key="1">
    <citation type="submission" date="2014-04" db="EMBL/GenBank/DDBJ databases">
        <authorList>
            <consortium name="DOE Joint Genome Institute"/>
            <person name="Kuo A."/>
            <person name="Kohler A."/>
            <person name="Jargeat P."/>
            <person name="Nagy L.G."/>
            <person name="Floudas D."/>
            <person name="Copeland A."/>
            <person name="Barry K.W."/>
            <person name="Cichocki N."/>
            <person name="Veneault-Fourrey C."/>
            <person name="LaButti K."/>
            <person name="Lindquist E.A."/>
            <person name="Lipzen A."/>
            <person name="Lundell T."/>
            <person name="Morin E."/>
            <person name="Murat C."/>
            <person name="Sun H."/>
            <person name="Tunlid A."/>
            <person name="Henrissat B."/>
            <person name="Grigoriev I.V."/>
            <person name="Hibbett D.S."/>
            <person name="Martin F."/>
            <person name="Nordberg H.P."/>
            <person name="Cantor M.N."/>
            <person name="Hua S.X."/>
        </authorList>
    </citation>
    <scope>NUCLEOTIDE SEQUENCE [LARGE SCALE GENOMIC DNA]</scope>
    <source>
        <strain evidence="1 2">Ve08.2h10</strain>
    </source>
</reference>
<keyword evidence="2" id="KW-1185">Reference proteome</keyword>
<evidence type="ECO:0000313" key="1">
    <source>
        <dbReference type="EMBL" id="KIL00304.1"/>
    </source>
</evidence>
<dbReference type="AlphaFoldDB" id="A0A0D0DXK4"/>
<organism evidence="1 2">
    <name type="scientific">Paxillus rubicundulus Ve08.2h10</name>
    <dbReference type="NCBI Taxonomy" id="930991"/>
    <lineage>
        <taxon>Eukaryota</taxon>
        <taxon>Fungi</taxon>
        <taxon>Dikarya</taxon>
        <taxon>Basidiomycota</taxon>
        <taxon>Agaricomycotina</taxon>
        <taxon>Agaricomycetes</taxon>
        <taxon>Agaricomycetidae</taxon>
        <taxon>Boletales</taxon>
        <taxon>Paxilineae</taxon>
        <taxon>Paxillaceae</taxon>
        <taxon>Paxillus</taxon>
    </lineage>
</organism>
<name>A0A0D0DXK4_9AGAM</name>
<accession>A0A0D0DXK4</accession>
<feature type="non-terminal residue" evidence="1">
    <location>
        <position position="1"/>
    </location>
</feature>
<dbReference type="OrthoDB" id="162969at2759"/>
<dbReference type="HOGENOM" id="CLU_3074483_0_0_1"/>
<evidence type="ECO:0000313" key="2">
    <source>
        <dbReference type="Proteomes" id="UP000054538"/>
    </source>
</evidence>
<protein>
    <submittedName>
        <fullName evidence="1">Uncharacterized protein</fullName>
    </submittedName>
</protein>
<sequence>QNLTLLDWMHVYDFVDAHPTVTQAQIVWHLGSLRTGALLFDQSALSCKL</sequence>
<reference evidence="2" key="2">
    <citation type="submission" date="2015-01" db="EMBL/GenBank/DDBJ databases">
        <title>Evolutionary Origins and Diversification of the Mycorrhizal Mutualists.</title>
        <authorList>
            <consortium name="DOE Joint Genome Institute"/>
            <consortium name="Mycorrhizal Genomics Consortium"/>
            <person name="Kohler A."/>
            <person name="Kuo A."/>
            <person name="Nagy L.G."/>
            <person name="Floudas D."/>
            <person name="Copeland A."/>
            <person name="Barry K.W."/>
            <person name="Cichocki N."/>
            <person name="Veneault-Fourrey C."/>
            <person name="LaButti K."/>
            <person name="Lindquist E.A."/>
            <person name="Lipzen A."/>
            <person name="Lundell T."/>
            <person name="Morin E."/>
            <person name="Murat C."/>
            <person name="Riley R."/>
            <person name="Ohm R."/>
            <person name="Sun H."/>
            <person name="Tunlid A."/>
            <person name="Henrissat B."/>
            <person name="Grigoriev I.V."/>
            <person name="Hibbett D.S."/>
            <person name="Martin F."/>
        </authorList>
    </citation>
    <scope>NUCLEOTIDE SEQUENCE [LARGE SCALE GENOMIC DNA]</scope>
    <source>
        <strain evidence="2">Ve08.2h10</strain>
    </source>
</reference>